<dbReference type="GO" id="GO:0004527">
    <property type="term" value="F:exonuclease activity"/>
    <property type="evidence" value="ECO:0007669"/>
    <property type="project" value="UniProtKB-KW"/>
</dbReference>
<dbReference type="GO" id="GO:0000725">
    <property type="term" value="P:recombinational repair"/>
    <property type="evidence" value="ECO:0007669"/>
    <property type="project" value="TreeGrafter"/>
</dbReference>
<accession>A0A6M0JS89</accession>
<protein>
    <recommendedName>
        <fullName evidence="12">DNA 3'-5' helicase</fullName>
        <ecNumber evidence="12">5.6.2.4</ecNumber>
    </recommendedName>
    <alternativeName>
        <fullName evidence="13">DNA 3'-5' helicase II</fullName>
    </alternativeName>
</protein>
<evidence type="ECO:0000259" key="17">
    <source>
        <dbReference type="PROSITE" id="PS51198"/>
    </source>
</evidence>
<feature type="compositionally biased region" description="Polar residues" evidence="16">
    <location>
        <begin position="811"/>
        <end position="824"/>
    </location>
</feature>
<dbReference type="InterPro" id="IPR038726">
    <property type="entry name" value="PDDEXK_AddAB-type"/>
</dbReference>
<evidence type="ECO:0000256" key="14">
    <source>
        <dbReference type="ARBA" id="ARBA00048988"/>
    </source>
</evidence>
<comment type="caution">
    <text evidence="19">The sequence shown here is derived from an EMBL/GenBank/DDBJ whole genome shotgun (WGS) entry which is preliminary data.</text>
</comment>
<evidence type="ECO:0000256" key="4">
    <source>
        <dbReference type="ARBA" id="ARBA00022801"/>
    </source>
</evidence>
<evidence type="ECO:0000256" key="15">
    <source>
        <dbReference type="PROSITE-ProRule" id="PRU00560"/>
    </source>
</evidence>
<evidence type="ECO:0000259" key="18">
    <source>
        <dbReference type="PROSITE" id="PS51217"/>
    </source>
</evidence>
<evidence type="ECO:0000256" key="12">
    <source>
        <dbReference type="ARBA" id="ARBA00034808"/>
    </source>
</evidence>
<dbReference type="InterPro" id="IPR014017">
    <property type="entry name" value="DNA_helicase_UvrD-like_C"/>
</dbReference>
<organism evidence="19 20">
    <name type="scientific">Thiorhodococcus minor</name>
    <dbReference type="NCBI Taxonomy" id="57489"/>
    <lineage>
        <taxon>Bacteria</taxon>
        <taxon>Pseudomonadati</taxon>
        <taxon>Pseudomonadota</taxon>
        <taxon>Gammaproteobacteria</taxon>
        <taxon>Chromatiales</taxon>
        <taxon>Chromatiaceae</taxon>
        <taxon>Thiorhodococcus</taxon>
    </lineage>
</organism>
<evidence type="ECO:0000256" key="11">
    <source>
        <dbReference type="ARBA" id="ARBA00034617"/>
    </source>
</evidence>
<evidence type="ECO:0000256" key="1">
    <source>
        <dbReference type="ARBA" id="ARBA00022722"/>
    </source>
</evidence>
<feature type="region of interest" description="Disordered" evidence="16">
    <location>
        <begin position="811"/>
        <end position="861"/>
    </location>
</feature>
<keyword evidence="1" id="KW-0540">Nuclease</keyword>
<proteinExistence type="predicted"/>
<evidence type="ECO:0000256" key="10">
    <source>
        <dbReference type="ARBA" id="ARBA00023235"/>
    </source>
</evidence>
<keyword evidence="4 15" id="KW-0378">Hydrolase</keyword>
<name>A0A6M0JS89_9GAMM</name>
<evidence type="ECO:0000256" key="5">
    <source>
        <dbReference type="ARBA" id="ARBA00022806"/>
    </source>
</evidence>
<dbReference type="PANTHER" id="PTHR11070:SF2">
    <property type="entry name" value="ATP-DEPENDENT DNA HELICASE SRS2"/>
    <property type="match status" value="1"/>
</dbReference>
<dbReference type="AlphaFoldDB" id="A0A6M0JS89"/>
<dbReference type="InterPro" id="IPR027417">
    <property type="entry name" value="P-loop_NTPase"/>
</dbReference>
<evidence type="ECO:0000313" key="19">
    <source>
        <dbReference type="EMBL" id="NEV60380.1"/>
    </source>
</evidence>
<comment type="catalytic activity">
    <reaction evidence="11">
        <text>Couples ATP hydrolysis with the unwinding of duplex DNA by translocating in the 3'-5' direction.</text>
        <dbReference type="EC" id="5.6.2.4"/>
    </reaction>
</comment>
<dbReference type="InterPro" id="IPR011604">
    <property type="entry name" value="PDDEXK-like_dom_sf"/>
</dbReference>
<dbReference type="SUPFAM" id="SSF52540">
    <property type="entry name" value="P-loop containing nucleoside triphosphate hydrolases"/>
    <property type="match status" value="1"/>
</dbReference>
<keyword evidence="10" id="KW-0413">Isomerase</keyword>
<evidence type="ECO:0000256" key="8">
    <source>
        <dbReference type="ARBA" id="ARBA00023125"/>
    </source>
</evidence>
<dbReference type="GO" id="GO:0043138">
    <property type="term" value="F:3'-5' DNA helicase activity"/>
    <property type="evidence" value="ECO:0007669"/>
    <property type="project" value="UniProtKB-EC"/>
</dbReference>
<gene>
    <name evidence="19" type="ORF">G3446_00465</name>
</gene>
<keyword evidence="9" id="KW-0234">DNA repair</keyword>
<dbReference type="Pfam" id="PF13361">
    <property type="entry name" value="UvrD_C"/>
    <property type="match status" value="1"/>
</dbReference>
<evidence type="ECO:0000256" key="9">
    <source>
        <dbReference type="ARBA" id="ARBA00023204"/>
    </source>
</evidence>
<dbReference type="EC" id="5.6.2.4" evidence="12"/>
<dbReference type="Proteomes" id="UP000483379">
    <property type="component" value="Unassembled WGS sequence"/>
</dbReference>
<keyword evidence="5 15" id="KW-0347">Helicase</keyword>
<feature type="domain" description="UvrD-like helicase C-terminal" evidence="18">
    <location>
        <begin position="393"/>
        <end position="681"/>
    </location>
</feature>
<evidence type="ECO:0000256" key="16">
    <source>
        <dbReference type="SAM" id="MobiDB-lite"/>
    </source>
</evidence>
<keyword evidence="7 15" id="KW-0067">ATP-binding</keyword>
<evidence type="ECO:0000256" key="3">
    <source>
        <dbReference type="ARBA" id="ARBA00022763"/>
    </source>
</evidence>
<comment type="catalytic activity">
    <reaction evidence="14">
        <text>ATP + H2O = ADP + phosphate + H(+)</text>
        <dbReference type="Rhea" id="RHEA:13065"/>
        <dbReference type="ChEBI" id="CHEBI:15377"/>
        <dbReference type="ChEBI" id="CHEBI:15378"/>
        <dbReference type="ChEBI" id="CHEBI:30616"/>
        <dbReference type="ChEBI" id="CHEBI:43474"/>
        <dbReference type="ChEBI" id="CHEBI:456216"/>
        <dbReference type="EC" id="5.6.2.4"/>
    </reaction>
</comment>
<dbReference type="PANTHER" id="PTHR11070">
    <property type="entry name" value="UVRD / RECB / PCRA DNA HELICASE FAMILY MEMBER"/>
    <property type="match status" value="1"/>
</dbReference>
<dbReference type="Pfam" id="PF00580">
    <property type="entry name" value="UvrD-helicase"/>
    <property type="match status" value="1"/>
</dbReference>
<dbReference type="GO" id="GO:0005524">
    <property type="term" value="F:ATP binding"/>
    <property type="evidence" value="ECO:0007669"/>
    <property type="project" value="UniProtKB-UniRule"/>
</dbReference>
<evidence type="ECO:0000256" key="2">
    <source>
        <dbReference type="ARBA" id="ARBA00022741"/>
    </source>
</evidence>
<evidence type="ECO:0000256" key="13">
    <source>
        <dbReference type="ARBA" id="ARBA00034923"/>
    </source>
</evidence>
<dbReference type="PROSITE" id="PS51217">
    <property type="entry name" value="UVRD_HELICASE_CTER"/>
    <property type="match status" value="1"/>
</dbReference>
<dbReference type="InterPro" id="IPR000212">
    <property type="entry name" value="DNA_helicase_UvrD/REP"/>
</dbReference>
<keyword evidence="8" id="KW-0238">DNA-binding</keyword>
<dbReference type="Gene3D" id="3.40.50.300">
    <property type="entry name" value="P-loop containing nucleotide triphosphate hydrolases"/>
    <property type="match status" value="4"/>
</dbReference>
<evidence type="ECO:0000313" key="20">
    <source>
        <dbReference type="Proteomes" id="UP000483379"/>
    </source>
</evidence>
<dbReference type="Pfam" id="PF12705">
    <property type="entry name" value="PDDEXK_1"/>
    <property type="match status" value="1"/>
</dbReference>
<dbReference type="InterPro" id="IPR014016">
    <property type="entry name" value="UvrD-like_ATP-bd"/>
</dbReference>
<dbReference type="RefSeq" id="WP_164450422.1">
    <property type="nucleotide sequence ID" value="NZ_JAAIJQ010000001.1"/>
</dbReference>
<reference evidence="19 20" key="1">
    <citation type="submission" date="2020-02" db="EMBL/GenBank/DDBJ databases">
        <title>Genome sequences of Thiorhodococcus mannitoliphagus and Thiorhodococcus minor, purple sulfur photosynthetic bacteria in the gammaproteobacterial family, Chromatiaceae.</title>
        <authorList>
            <person name="Aviles F.A."/>
            <person name="Meyer T.E."/>
            <person name="Kyndt J.A."/>
        </authorList>
    </citation>
    <scope>NUCLEOTIDE SEQUENCE [LARGE SCALE GENOMIC DNA]</scope>
    <source>
        <strain evidence="19 20">DSM 11518</strain>
    </source>
</reference>
<sequence length="1033" mass="113148">MTILFRHAGAGSGKTTSIERDIGERMVDGRLQPEGLIAVTFTKKAAAELAERIGKGLLQRGRSDLASRLREARIGTVNAVCGQLIEDCCFDLGLSPTQRVVEEADQQALLNVALDAALSSGRTAELNALARRLAMDDWQGEVLALIEKARANDFSDDDLERFADRSVNELMAQLPAAEDFVDETGLRAALEQSLVAGRTVAKPTSKFQKSLEKIEIWLRQPVLTWQEWVRASKLEAGVKERGLLEPAITYGGRVLECPGFRRDMETMIRSLFDAAGMVMETFAKLKVERGLVDFVDQEQLTLRALMLPAVRDRLQQSLHYLVVDEFQDTSPIQLALFAELAHIANDVLLVGDAKQAIYGFRGSDPRLPLDVMHYVETGGGISEDLPNNYRSRPELVRLTNALFVEPFSHLLRPSQVELEPRVTSPLTHEPLCWWHLEGKNLPSRALALAGGLQKLIESGLTIVDPVTKTVRPVRASDIAVLYRNGDHAMDLAAACADRGLPTSQERAGLLETPEVTLALACLRRLADPKDSLASAEIIALESGTPGEDWLPSRLGAITAGDGPAWSDRASPTLARLSEARSEIATLTPVEALSMAIQVSGLHRTLVAWNEGRRLVEQRLANIARLTELVDDYCTSCEASGHAATVAGLILWLRGLEQQGADTQAAGAGDAVSILTYHKAKGLEWPVVICADLGADLKVSVFGPRVLASPEPFDWNAPLKGRELRYLPQPFPDQRGNDPLTQRLRDTPAWTEAETQARNEAVQLLYVGMTRARDRLILTHEGREGVGKWLDLLGSELFPLDGVALELPDGTTVQNSAETLGGSTDESTRPSRPRRWLSEPLFPPEQAPEYRQKPSDQQPGNEPYCKVVGDFGTRIDVTNRHDTAQVGSALHHTLALGLTVPGLGEEDIADILSGYDGVNINARQVLNRIRELSAWIAQHYPSARLHCELPFSWHLPSGKLQEGQIDLALELADTWVVIDHKSNPRPKSEWLGLASEHSGQLQAYAQALKALSGKPVKESLIHFSVSGGMVHVDS</sequence>
<evidence type="ECO:0000256" key="7">
    <source>
        <dbReference type="ARBA" id="ARBA00022840"/>
    </source>
</evidence>
<dbReference type="Gene3D" id="3.90.320.10">
    <property type="match status" value="1"/>
</dbReference>
<feature type="binding site" evidence="15">
    <location>
        <begin position="8"/>
        <end position="15"/>
    </location>
    <ligand>
        <name>ATP</name>
        <dbReference type="ChEBI" id="CHEBI:30616"/>
    </ligand>
</feature>
<evidence type="ECO:0000256" key="6">
    <source>
        <dbReference type="ARBA" id="ARBA00022839"/>
    </source>
</evidence>
<dbReference type="GO" id="GO:0003677">
    <property type="term" value="F:DNA binding"/>
    <property type="evidence" value="ECO:0007669"/>
    <property type="project" value="UniProtKB-KW"/>
</dbReference>
<feature type="domain" description="UvrD-like helicase ATP-binding" evidence="17">
    <location>
        <begin position="1"/>
        <end position="392"/>
    </location>
</feature>
<keyword evidence="6" id="KW-0269">Exonuclease</keyword>
<keyword evidence="20" id="KW-1185">Reference proteome</keyword>
<dbReference type="PROSITE" id="PS51198">
    <property type="entry name" value="UVRD_HELICASE_ATP_BIND"/>
    <property type="match status" value="1"/>
</dbReference>
<dbReference type="SUPFAM" id="SSF52980">
    <property type="entry name" value="Restriction endonuclease-like"/>
    <property type="match status" value="1"/>
</dbReference>
<keyword evidence="2 15" id="KW-0547">Nucleotide-binding</keyword>
<dbReference type="InterPro" id="IPR011335">
    <property type="entry name" value="Restrct_endonuc-II-like"/>
</dbReference>
<dbReference type="EMBL" id="JAAIJQ010000001">
    <property type="protein sequence ID" value="NEV60380.1"/>
    <property type="molecule type" value="Genomic_DNA"/>
</dbReference>
<keyword evidence="3" id="KW-0227">DNA damage</keyword>